<dbReference type="EC" id="2.4.1.-" evidence="4"/>
<dbReference type="PANTHER" id="PTHR48049:SF88">
    <property type="entry name" value="GLYCOSYLTRANSFERASE"/>
    <property type="match status" value="1"/>
</dbReference>
<comment type="similarity">
    <text evidence="1 3">Belongs to the UDP-glycosyltransferase family.</text>
</comment>
<reference evidence="5 6" key="1">
    <citation type="journal article" date="2010" name="Nature">
        <title>Genome sequencing and analysis of the model grass Brachypodium distachyon.</title>
        <authorList>
            <consortium name="International Brachypodium Initiative"/>
        </authorList>
    </citation>
    <scope>NUCLEOTIDE SEQUENCE [LARGE SCALE GENOMIC DNA]</scope>
    <source>
        <strain evidence="5 6">Bd21</strain>
    </source>
</reference>
<evidence type="ECO:0000256" key="1">
    <source>
        <dbReference type="ARBA" id="ARBA00009995"/>
    </source>
</evidence>
<accession>A0A0Q3I3K7</accession>
<dbReference type="OrthoDB" id="5835829at2759"/>
<dbReference type="InterPro" id="IPR002213">
    <property type="entry name" value="UDP_glucos_trans"/>
</dbReference>
<gene>
    <name evidence="5" type="ORF">BRADI_3g15530v3</name>
</gene>
<reference evidence="6" key="3">
    <citation type="submission" date="2018-08" db="UniProtKB">
        <authorList>
            <consortium name="EnsemblPlants"/>
        </authorList>
    </citation>
    <scope>IDENTIFICATION</scope>
    <source>
        <strain evidence="6">cv. Bd21</strain>
    </source>
</reference>
<dbReference type="CDD" id="cd03784">
    <property type="entry name" value="GT1_Gtf-like"/>
    <property type="match status" value="1"/>
</dbReference>
<reference evidence="5" key="2">
    <citation type="submission" date="2017-06" db="EMBL/GenBank/DDBJ databases">
        <title>WGS assembly of Brachypodium distachyon.</title>
        <authorList>
            <consortium name="The International Brachypodium Initiative"/>
            <person name="Lucas S."/>
            <person name="Harmon-Smith M."/>
            <person name="Lail K."/>
            <person name="Tice H."/>
            <person name="Grimwood J."/>
            <person name="Bruce D."/>
            <person name="Barry K."/>
            <person name="Shu S."/>
            <person name="Lindquist E."/>
            <person name="Wang M."/>
            <person name="Pitluck S."/>
            <person name="Vogel J.P."/>
            <person name="Garvin D.F."/>
            <person name="Mockler T.C."/>
            <person name="Schmutz J."/>
            <person name="Rokhsar D."/>
            <person name="Bevan M.W."/>
        </authorList>
    </citation>
    <scope>NUCLEOTIDE SEQUENCE</scope>
    <source>
        <strain evidence="5">Bd21</strain>
    </source>
</reference>
<dbReference type="GO" id="GO:0035251">
    <property type="term" value="F:UDP-glucosyltransferase activity"/>
    <property type="evidence" value="ECO:0000318"/>
    <property type="project" value="GO_Central"/>
</dbReference>
<dbReference type="AlphaFoldDB" id="A0A0Q3I3K7"/>
<dbReference type="Gramene" id="KQJ95163">
    <property type="protein sequence ID" value="KQJ95163"/>
    <property type="gene ID" value="BRADI_3g15530v3"/>
</dbReference>
<sequence length="445" mass="48688">MEAVLEVVVFPWLAVGHMIPFLELAERLAARGHAVSFVSTPGNLARLPPSPRLRFVPLPLPRVEVLPEGAESTADVVPGNGDDGLLKKAFDGLAAPFAAFLAGCERKPDWVINDFCHHWLPPIAHHHNVPCAVFWIVRVNTTGEHPPRTAPEDFTVPPSWMTPASSSAAAYHRHEAWWIVGTLSEDASGVSDMERTWRVLDACHLTIYRSSEEVEPRMFDLLTHLLKKPAVPAGILLPSSNIDNNDGSNSEGSVIYVALGSEAPLTGKDIHELALGLELAGVRFLWALRKPSGMFSSTDEQLLPTGFEERTRSQGLVCTGWVPQVRALAHDATGAFLTHCGWGSTAESLAFGHPLVMLPFVVDQPLIGRMMAAKGIGVEVARDGDNGGSFDRDGVAVAVRRVMVEDEGKVFASNAKLQELLTDQGRQERYMDELVEHLRRYKDDD</sequence>
<dbReference type="PROSITE" id="PS00375">
    <property type="entry name" value="UDPGT"/>
    <property type="match status" value="1"/>
</dbReference>
<keyword evidence="3" id="KW-0328">Glycosyltransferase</keyword>
<dbReference type="InterPro" id="IPR050481">
    <property type="entry name" value="UDP-glycosyltransf_plant"/>
</dbReference>
<dbReference type="PANTHER" id="PTHR48049">
    <property type="entry name" value="GLYCOSYLTRANSFERASE"/>
    <property type="match status" value="1"/>
</dbReference>
<dbReference type="Proteomes" id="UP000008810">
    <property type="component" value="Chromosome 3"/>
</dbReference>
<dbReference type="EnsemblPlants" id="KQJ95163">
    <property type="protein sequence ID" value="KQJ95163"/>
    <property type="gene ID" value="BRADI_3g15530v3"/>
</dbReference>
<dbReference type="Gene3D" id="3.40.50.2000">
    <property type="entry name" value="Glycogen Phosphorylase B"/>
    <property type="match status" value="2"/>
</dbReference>
<evidence type="ECO:0000313" key="6">
    <source>
        <dbReference type="EnsemblPlants" id="KQJ95163"/>
    </source>
</evidence>
<name>A0A0Q3I3K7_BRADI</name>
<evidence type="ECO:0000256" key="2">
    <source>
        <dbReference type="ARBA" id="ARBA00022679"/>
    </source>
</evidence>
<keyword evidence="2 3" id="KW-0808">Transferase</keyword>
<dbReference type="FunFam" id="3.40.50.2000:FF:000037">
    <property type="entry name" value="Glycosyltransferase"/>
    <property type="match status" value="1"/>
</dbReference>
<proteinExistence type="inferred from homology"/>
<evidence type="ECO:0000313" key="7">
    <source>
        <dbReference type="Proteomes" id="UP000008810"/>
    </source>
</evidence>
<organism evidence="5">
    <name type="scientific">Brachypodium distachyon</name>
    <name type="common">Purple false brome</name>
    <name type="synonym">Trachynia distachya</name>
    <dbReference type="NCBI Taxonomy" id="15368"/>
    <lineage>
        <taxon>Eukaryota</taxon>
        <taxon>Viridiplantae</taxon>
        <taxon>Streptophyta</taxon>
        <taxon>Embryophyta</taxon>
        <taxon>Tracheophyta</taxon>
        <taxon>Spermatophyta</taxon>
        <taxon>Magnoliopsida</taxon>
        <taxon>Liliopsida</taxon>
        <taxon>Poales</taxon>
        <taxon>Poaceae</taxon>
        <taxon>BOP clade</taxon>
        <taxon>Pooideae</taxon>
        <taxon>Stipodae</taxon>
        <taxon>Brachypodieae</taxon>
        <taxon>Brachypodium</taxon>
    </lineage>
</organism>
<evidence type="ECO:0000256" key="4">
    <source>
        <dbReference type="RuleBase" id="RU362057"/>
    </source>
</evidence>
<evidence type="ECO:0000256" key="3">
    <source>
        <dbReference type="RuleBase" id="RU003718"/>
    </source>
</evidence>
<dbReference type="EMBL" id="CM000882">
    <property type="protein sequence ID" value="KQJ95163.1"/>
    <property type="molecule type" value="Genomic_DNA"/>
</dbReference>
<dbReference type="SUPFAM" id="SSF53756">
    <property type="entry name" value="UDP-Glycosyltransferase/glycogen phosphorylase"/>
    <property type="match status" value="1"/>
</dbReference>
<dbReference type="Pfam" id="PF00201">
    <property type="entry name" value="UDPGT"/>
    <property type="match status" value="1"/>
</dbReference>
<evidence type="ECO:0000313" key="5">
    <source>
        <dbReference type="EMBL" id="KQJ95163.1"/>
    </source>
</evidence>
<dbReference type="InParanoid" id="A0A0Q3I3K7"/>
<protein>
    <recommendedName>
        <fullName evidence="4">Glycosyltransferase</fullName>
        <ecNumber evidence="4">2.4.1.-</ecNumber>
    </recommendedName>
</protein>
<keyword evidence="7" id="KW-1185">Reference proteome</keyword>
<dbReference type="InterPro" id="IPR035595">
    <property type="entry name" value="UDP_glycos_trans_CS"/>
</dbReference>